<dbReference type="Proteomes" id="UP001231518">
    <property type="component" value="Chromosome 18"/>
</dbReference>
<dbReference type="SUPFAM" id="SSF46689">
    <property type="entry name" value="Homeodomain-like"/>
    <property type="match status" value="1"/>
</dbReference>
<feature type="compositionally biased region" description="Polar residues" evidence="2">
    <location>
        <begin position="336"/>
        <end position="350"/>
    </location>
</feature>
<gene>
    <name evidence="4" type="ORF">PYW07_005761</name>
</gene>
<feature type="region of interest" description="Disordered" evidence="2">
    <location>
        <begin position="1"/>
        <end position="73"/>
    </location>
</feature>
<feature type="region of interest" description="Disordered" evidence="2">
    <location>
        <begin position="591"/>
        <end position="629"/>
    </location>
</feature>
<comment type="caution">
    <text evidence="4">The sequence shown here is derived from an EMBL/GenBank/DDBJ whole genome shotgun (WGS) entry which is preliminary data.</text>
</comment>
<protein>
    <recommendedName>
        <fullName evidence="3">Transcription factor TFIIIB component B'' Myb domain-containing protein</fullName>
    </recommendedName>
</protein>
<reference evidence="4" key="1">
    <citation type="submission" date="2023-03" db="EMBL/GenBank/DDBJ databases">
        <title>Chromosome-level genomes of two armyworms, Mythimna separata and Mythimna loreyi, provide insights into the biosynthesis and reception of sex pheromones.</title>
        <authorList>
            <person name="Zhao H."/>
        </authorList>
    </citation>
    <scope>NUCLEOTIDE SEQUENCE</scope>
    <source>
        <strain evidence="4">BeijingLab</strain>
        <tissue evidence="4">Pupa</tissue>
    </source>
</reference>
<feature type="compositionally biased region" description="Polar residues" evidence="2">
    <location>
        <begin position="793"/>
        <end position="812"/>
    </location>
</feature>
<feature type="region of interest" description="Disordered" evidence="2">
    <location>
        <begin position="760"/>
        <end position="812"/>
    </location>
</feature>
<dbReference type="InterPro" id="IPR039467">
    <property type="entry name" value="TFIIIB_B''_Myb"/>
</dbReference>
<accession>A0AAD7YJF3</accession>
<feature type="region of interest" description="Disordered" evidence="2">
    <location>
        <begin position="647"/>
        <end position="707"/>
    </location>
</feature>
<keyword evidence="5" id="KW-1185">Reference proteome</keyword>
<feature type="region of interest" description="Disordered" evidence="2">
    <location>
        <begin position="254"/>
        <end position="373"/>
    </location>
</feature>
<comment type="subcellular location">
    <subcellularLocation>
        <location evidence="1">Nucleus</location>
    </subcellularLocation>
</comment>
<feature type="compositionally biased region" description="Basic and acidic residues" evidence="2">
    <location>
        <begin position="19"/>
        <end position="41"/>
    </location>
</feature>
<evidence type="ECO:0000256" key="1">
    <source>
        <dbReference type="ARBA" id="ARBA00004123"/>
    </source>
</evidence>
<feature type="compositionally biased region" description="Polar residues" evidence="2">
    <location>
        <begin position="762"/>
        <end position="786"/>
    </location>
</feature>
<feature type="region of interest" description="Disordered" evidence="2">
    <location>
        <begin position="413"/>
        <end position="455"/>
    </location>
</feature>
<organism evidence="4 5">
    <name type="scientific">Mythimna separata</name>
    <name type="common">Oriental armyworm</name>
    <name type="synonym">Pseudaletia separata</name>
    <dbReference type="NCBI Taxonomy" id="271217"/>
    <lineage>
        <taxon>Eukaryota</taxon>
        <taxon>Metazoa</taxon>
        <taxon>Ecdysozoa</taxon>
        <taxon>Arthropoda</taxon>
        <taxon>Hexapoda</taxon>
        <taxon>Insecta</taxon>
        <taxon>Pterygota</taxon>
        <taxon>Neoptera</taxon>
        <taxon>Endopterygota</taxon>
        <taxon>Lepidoptera</taxon>
        <taxon>Glossata</taxon>
        <taxon>Ditrysia</taxon>
        <taxon>Noctuoidea</taxon>
        <taxon>Noctuidae</taxon>
        <taxon>Noctuinae</taxon>
        <taxon>Hadenini</taxon>
        <taxon>Mythimna</taxon>
    </lineage>
</organism>
<feature type="compositionally biased region" description="Basic and acidic residues" evidence="2">
    <location>
        <begin position="683"/>
        <end position="694"/>
    </location>
</feature>
<proteinExistence type="predicted"/>
<evidence type="ECO:0000313" key="5">
    <source>
        <dbReference type="Proteomes" id="UP001231518"/>
    </source>
</evidence>
<name>A0AAD7YJF3_MYTSE</name>
<feature type="region of interest" description="Disordered" evidence="2">
    <location>
        <begin position="479"/>
        <end position="498"/>
    </location>
</feature>
<evidence type="ECO:0000313" key="4">
    <source>
        <dbReference type="EMBL" id="KAJ8717831.1"/>
    </source>
</evidence>
<feature type="compositionally biased region" description="Basic and acidic residues" evidence="2">
    <location>
        <begin position="161"/>
        <end position="192"/>
    </location>
</feature>
<dbReference type="InterPro" id="IPR009057">
    <property type="entry name" value="Homeodomain-like_sf"/>
</dbReference>
<evidence type="ECO:0000259" key="3">
    <source>
        <dbReference type="Pfam" id="PF15963"/>
    </source>
</evidence>
<feature type="compositionally biased region" description="Basic and acidic residues" evidence="2">
    <location>
        <begin position="413"/>
        <end position="437"/>
    </location>
</feature>
<feature type="domain" description="Transcription factor TFIIIB component B'' Myb" evidence="3">
    <location>
        <begin position="495"/>
        <end position="579"/>
    </location>
</feature>
<dbReference type="AlphaFoldDB" id="A0AAD7YJF3"/>
<dbReference type="GO" id="GO:0070898">
    <property type="term" value="P:RNA polymerase III preinitiation complex assembly"/>
    <property type="evidence" value="ECO:0007669"/>
    <property type="project" value="TreeGrafter"/>
</dbReference>
<feature type="compositionally biased region" description="Basic and acidic residues" evidence="2">
    <location>
        <begin position="355"/>
        <end position="370"/>
    </location>
</feature>
<dbReference type="GO" id="GO:0000126">
    <property type="term" value="C:transcription factor TFIIIB complex"/>
    <property type="evidence" value="ECO:0007669"/>
    <property type="project" value="TreeGrafter"/>
</dbReference>
<dbReference type="Pfam" id="PF15963">
    <property type="entry name" value="Myb_DNA-bind_7"/>
    <property type="match status" value="1"/>
</dbReference>
<evidence type="ECO:0000256" key="2">
    <source>
        <dbReference type="SAM" id="MobiDB-lite"/>
    </source>
</evidence>
<dbReference type="GO" id="GO:0005634">
    <property type="term" value="C:nucleus"/>
    <property type="evidence" value="ECO:0007669"/>
    <property type="project" value="UniProtKB-SubCell"/>
</dbReference>
<feature type="region of interest" description="Disordered" evidence="2">
    <location>
        <begin position="158"/>
        <end position="194"/>
    </location>
</feature>
<feature type="compositionally biased region" description="Basic and acidic residues" evidence="2">
    <location>
        <begin position="591"/>
        <end position="609"/>
    </location>
</feature>
<sequence>MSTRRARIKAVTSLPPRRKNNDVTEGTKAKNIEKESIEKPIRSPRTPRGSIRPQDNFDRRSPKPGSPLKSPRTVNNVFKYQAERVPSPLAQTEVTKEVSVTPKRSEKVSVITSVYSAKSNNVFVSPRSVASPLRRHAVSPLVHSSRVEVNVQRLTPVLSEKVPEKPKQKSVERKPVESDTTDGKSKEARKDVASTVTSDVLDDYSVPSVPESITEDTVMDGIVPLQAVSSAPKPLAMLKNEIISENAEVLFDPIVPLPSPSKVRPKLRPVPRLAPLRRNSVQGSASESEDESRRALLSGGGASTPAPPRQRHDSHTSHSTMHSLPNREINRIRNDSVCSSVSQATTQPAPASSPVKDKHVSKSRRLDMSRRTAAMRRRREAVKKDTMTMYDLIFYNPTSNPIVPDKDEIKAQEANKEAKEEAARNAAVKKTDDKMEEQSEPETDAAPVPQIKLGPNGEIMLDEQSLVIKQSEKRKVSSSVVHEGAWGTGSTSGRYRRTPRTADWSDAETVRFYRALAALGTDFMLMENLFPGRTRRDLKLKFKKEERVNMAQVDKALRMTCKWDAARLVDEFQAEREEADRAARAEAAELQRRARDQRLRQKEAREMRVRMSRSSKALGSSSLPTASGGLTADEVIQRHHEAKAILEKSHQRATRSRPKSTPSAQFATITRLTPGKPPNDMATLRKIDPSKPADKQPPTTPVVPSNIENGSLVVLTVNDPNSPSKKMLQTYIASGGGRLKPVALPTSFLNSVVTYMKKGGTPKSNAGSSPHLTSPSSVASQDSRPCSTPGVIQMNNSPAKRQRHSSYTITQL</sequence>
<dbReference type="PANTHER" id="PTHR22929:SF0">
    <property type="entry name" value="TRANSCRIPTION FACTOR TFIIIB COMPONENT B'' HOMOLOG"/>
    <property type="match status" value="1"/>
</dbReference>
<feature type="compositionally biased region" description="Low complexity" evidence="2">
    <location>
        <begin position="612"/>
        <end position="622"/>
    </location>
</feature>
<dbReference type="EMBL" id="JARGEI010000016">
    <property type="protein sequence ID" value="KAJ8717831.1"/>
    <property type="molecule type" value="Genomic_DNA"/>
</dbReference>
<feature type="compositionally biased region" description="Polar residues" evidence="2">
    <location>
        <begin position="659"/>
        <end position="671"/>
    </location>
</feature>
<dbReference type="GO" id="GO:0001156">
    <property type="term" value="F:TFIIIC-class transcription factor complex binding"/>
    <property type="evidence" value="ECO:0007669"/>
    <property type="project" value="TreeGrafter"/>
</dbReference>
<dbReference type="PANTHER" id="PTHR22929">
    <property type="entry name" value="RNA POLYMERASE III TRANSCRIPTION INITIATION FACTOR B"/>
    <property type="match status" value="1"/>
</dbReference>